<organism evidence="1 2">
    <name type="scientific">Paraburkholderia fungorum</name>
    <dbReference type="NCBI Taxonomy" id="134537"/>
    <lineage>
        <taxon>Bacteria</taxon>
        <taxon>Pseudomonadati</taxon>
        <taxon>Pseudomonadota</taxon>
        <taxon>Betaproteobacteria</taxon>
        <taxon>Burkholderiales</taxon>
        <taxon>Burkholderiaceae</taxon>
        <taxon>Paraburkholderia</taxon>
    </lineage>
</organism>
<dbReference type="EMBL" id="FNKP01000002">
    <property type="protein sequence ID" value="SDR37419.1"/>
    <property type="molecule type" value="Genomic_DNA"/>
</dbReference>
<gene>
    <name evidence="1" type="ORF">SAMN05443245_5222</name>
</gene>
<sequence length="74" mass="8735">MEVRYINGAFVALTEWYPPEIKPKHVGVYESQIFDCGFIYDWFVNWDGSVWRDKSGCSLLDQNITWRGILEKSE</sequence>
<keyword evidence="2" id="KW-1185">Reference proteome</keyword>
<evidence type="ECO:0008006" key="3">
    <source>
        <dbReference type="Google" id="ProtNLM"/>
    </source>
</evidence>
<proteinExistence type="predicted"/>
<evidence type="ECO:0000313" key="1">
    <source>
        <dbReference type="EMBL" id="SDR37419.1"/>
    </source>
</evidence>
<name>A0A1H1IIL5_9BURK</name>
<accession>A0A1H1IIL5</accession>
<reference evidence="2" key="1">
    <citation type="submission" date="2016-10" db="EMBL/GenBank/DDBJ databases">
        <authorList>
            <person name="Varghese N."/>
        </authorList>
    </citation>
    <scope>NUCLEOTIDE SEQUENCE [LARGE SCALE GENOMIC DNA]</scope>
    <source>
        <strain evidence="2">GAS106B</strain>
    </source>
</reference>
<evidence type="ECO:0000313" key="2">
    <source>
        <dbReference type="Proteomes" id="UP000183487"/>
    </source>
</evidence>
<protein>
    <recommendedName>
        <fullName evidence="3">DUF551 domain-containing protein</fullName>
    </recommendedName>
</protein>
<dbReference type="Proteomes" id="UP000183487">
    <property type="component" value="Unassembled WGS sequence"/>
</dbReference>
<dbReference type="AlphaFoldDB" id="A0A1H1IIL5"/>